<comment type="caution">
    <text evidence="2">The sequence shown here is derived from an EMBL/GenBank/DDBJ whole genome shotgun (WGS) entry which is preliminary data.</text>
</comment>
<dbReference type="GeneID" id="25285641"/>
<keyword evidence="3" id="KW-1185">Reference proteome</keyword>
<dbReference type="HOGENOM" id="CLU_020217_0_0_1"/>
<sequence length="530" mass="60497">IYPGVAGRSLMGTYLEQANWNLENAVAAWRAGRAALIGRPPPPPPSPRPAALRAASGWAAAPGQESSGTQASKAETAMSAKGEKRGEVLIPFNDNFEQERRDAALALRLHLEERTGERGVMSPAEAVLLLHQHNWDLTQASTSFTTLQHARTGLARTYDQMRIPVQREIAPVAQQISAMQQNERLAELVNLTGRNDWYSLRVALQKRNWNLVATVSRWYTHGILPVEAPAAVAPYGGVRMDVNLRPLPLPSRESTMSTAREQGWAAEPEAFEVLSGEQGSSSSSDSEVGPSLLKQKRKRPHGFMVNSTRTTAKKGMRNDQKFLIEYISRGRYWFNRFERQETFRWPDVNFSEQAHGHYPNPDTSKLVDFDWNNQQHLHWLNNWRRQNIQRATGLQTREQAQRWLPEELDFLYALSEELLQEQLRSNPNKTEDQLLPLKVVMDKKVEWTRRMNDKFAGTMQAGSSEPRRNREPSALMTQRSRTRSIVERFKVRPDEAYFAKVERKEKRAKAAVEAVQKGVKRRREEEDSDK</sequence>
<feature type="non-terminal residue" evidence="2">
    <location>
        <position position="1"/>
    </location>
</feature>
<feature type="compositionally biased region" description="Low complexity" evidence="1">
    <location>
        <begin position="275"/>
        <end position="293"/>
    </location>
</feature>
<organism evidence="2 3">
    <name type="scientific">Exophiala aquamarina CBS 119918</name>
    <dbReference type="NCBI Taxonomy" id="1182545"/>
    <lineage>
        <taxon>Eukaryota</taxon>
        <taxon>Fungi</taxon>
        <taxon>Dikarya</taxon>
        <taxon>Ascomycota</taxon>
        <taxon>Pezizomycotina</taxon>
        <taxon>Eurotiomycetes</taxon>
        <taxon>Chaetothyriomycetidae</taxon>
        <taxon>Chaetothyriales</taxon>
        <taxon>Herpotrichiellaceae</taxon>
        <taxon>Exophiala</taxon>
    </lineage>
</organism>
<feature type="compositionally biased region" description="Pro residues" evidence="1">
    <location>
        <begin position="39"/>
        <end position="48"/>
    </location>
</feature>
<evidence type="ECO:0000313" key="3">
    <source>
        <dbReference type="Proteomes" id="UP000027920"/>
    </source>
</evidence>
<dbReference type="RefSeq" id="XP_013255879.1">
    <property type="nucleotide sequence ID" value="XM_013400425.1"/>
</dbReference>
<feature type="region of interest" description="Disordered" evidence="1">
    <location>
        <begin position="456"/>
        <end position="481"/>
    </location>
</feature>
<evidence type="ECO:0000313" key="2">
    <source>
        <dbReference type="EMBL" id="KEF53289.1"/>
    </source>
</evidence>
<name>A0A072NZL9_9EURO</name>
<gene>
    <name evidence="2" type="ORF">A1O9_10737</name>
</gene>
<dbReference type="EMBL" id="AMGV01000014">
    <property type="protein sequence ID" value="KEF53289.1"/>
    <property type="molecule type" value="Genomic_DNA"/>
</dbReference>
<feature type="region of interest" description="Disordered" evidence="1">
    <location>
        <begin position="275"/>
        <end position="302"/>
    </location>
</feature>
<dbReference type="VEuPathDB" id="FungiDB:A1O9_10737"/>
<dbReference type="OrthoDB" id="4121297at2759"/>
<reference evidence="2 3" key="1">
    <citation type="submission" date="2013-03" db="EMBL/GenBank/DDBJ databases">
        <title>The Genome Sequence of Exophiala aquamarina CBS 119918.</title>
        <authorList>
            <consortium name="The Broad Institute Genomics Platform"/>
            <person name="Cuomo C."/>
            <person name="de Hoog S."/>
            <person name="Gorbushina A."/>
            <person name="Walker B."/>
            <person name="Young S.K."/>
            <person name="Zeng Q."/>
            <person name="Gargeya S."/>
            <person name="Fitzgerald M."/>
            <person name="Haas B."/>
            <person name="Abouelleil A."/>
            <person name="Allen A.W."/>
            <person name="Alvarado L."/>
            <person name="Arachchi H.M."/>
            <person name="Berlin A.M."/>
            <person name="Chapman S.B."/>
            <person name="Gainer-Dewar J."/>
            <person name="Goldberg J."/>
            <person name="Griggs A."/>
            <person name="Gujja S."/>
            <person name="Hansen M."/>
            <person name="Howarth C."/>
            <person name="Imamovic A."/>
            <person name="Ireland A."/>
            <person name="Larimer J."/>
            <person name="McCowan C."/>
            <person name="Murphy C."/>
            <person name="Pearson M."/>
            <person name="Poon T.W."/>
            <person name="Priest M."/>
            <person name="Roberts A."/>
            <person name="Saif S."/>
            <person name="Shea T."/>
            <person name="Sisk P."/>
            <person name="Sykes S."/>
            <person name="Wortman J."/>
            <person name="Nusbaum C."/>
            <person name="Birren B."/>
        </authorList>
    </citation>
    <scope>NUCLEOTIDE SEQUENCE [LARGE SCALE GENOMIC DNA]</scope>
    <source>
        <strain evidence="2 3">CBS 119918</strain>
    </source>
</reference>
<evidence type="ECO:0000256" key="1">
    <source>
        <dbReference type="SAM" id="MobiDB-lite"/>
    </source>
</evidence>
<proteinExistence type="predicted"/>
<feature type="compositionally biased region" description="Low complexity" evidence="1">
    <location>
        <begin position="49"/>
        <end position="61"/>
    </location>
</feature>
<dbReference type="Proteomes" id="UP000027920">
    <property type="component" value="Unassembled WGS sequence"/>
</dbReference>
<dbReference type="AlphaFoldDB" id="A0A072NZL9"/>
<feature type="non-terminal residue" evidence="2">
    <location>
        <position position="530"/>
    </location>
</feature>
<accession>A0A072NZL9</accession>
<protein>
    <submittedName>
        <fullName evidence="2">Uncharacterized protein</fullName>
    </submittedName>
</protein>
<feature type="compositionally biased region" description="Polar residues" evidence="1">
    <location>
        <begin position="64"/>
        <end position="73"/>
    </location>
</feature>
<feature type="region of interest" description="Disordered" evidence="1">
    <location>
        <begin position="37"/>
        <end position="80"/>
    </location>
</feature>